<protein>
    <submittedName>
        <fullName evidence="1">Uncharacterized protein</fullName>
    </submittedName>
</protein>
<dbReference type="Proteomes" id="UP001064027">
    <property type="component" value="Chromosome"/>
</dbReference>
<name>A0ACD4C3Z9_9BACI</name>
<reference evidence="1" key="1">
    <citation type="submission" date="2022-09" db="EMBL/GenBank/DDBJ databases">
        <title>Complete genome sequence of Rossellomorea vietnamensis strain RL-WG62, a newly isolated PGPR with the potential for plant salinity stress alleviation.</title>
        <authorList>
            <person name="Ren L."/>
            <person name="Wang G."/>
            <person name="Hu H."/>
        </authorList>
    </citation>
    <scope>NUCLEOTIDE SEQUENCE</scope>
    <source>
        <strain evidence="1">RL-WG62</strain>
    </source>
</reference>
<gene>
    <name evidence="1" type="ORF">N5C46_16445</name>
</gene>
<accession>A0ACD4C3Z9</accession>
<evidence type="ECO:0000313" key="2">
    <source>
        <dbReference type="Proteomes" id="UP001064027"/>
    </source>
</evidence>
<proteinExistence type="predicted"/>
<sequence length="83" mass="10348">MWDDHTQRTDKGFEWYYFNLTYRRKMIRTLWMTPLVLVLYFLLRFIGLDLMYTLIFVGVGLLSHILQLAYNYHMWNKYERNIS</sequence>
<keyword evidence="2" id="KW-1185">Reference proteome</keyword>
<dbReference type="EMBL" id="CP104558">
    <property type="protein sequence ID" value="UXH43270.1"/>
    <property type="molecule type" value="Genomic_DNA"/>
</dbReference>
<evidence type="ECO:0000313" key="1">
    <source>
        <dbReference type="EMBL" id="UXH43270.1"/>
    </source>
</evidence>
<organism evidence="1 2">
    <name type="scientific">Rossellomorea vietnamensis</name>
    <dbReference type="NCBI Taxonomy" id="218284"/>
    <lineage>
        <taxon>Bacteria</taxon>
        <taxon>Bacillati</taxon>
        <taxon>Bacillota</taxon>
        <taxon>Bacilli</taxon>
        <taxon>Bacillales</taxon>
        <taxon>Bacillaceae</taxon>
        <taxon>Rossellomorea</taxon>
    </lineage>
</organism>